<evidence type="ECO:0000256" key="5">
    <source>
        <dbReference type="ARBA" id="ARBA00022777"/>
    </source>
</evidence>
<keyword evidence="11" id="KW-1185">Reference proteome</keyword>
<keyword evidence="5" id="KW-0418">Kinase</keyword>
<dbReference type="GO" id="GO:0045292">
    <property type="term" value="P:mRNA cis splicing, via spliceosome"/>
    <property type="evidence" value="ECO:0007669"/>
    <property type="project" value="InterPro"/>
</dbReference>
<dbReference type="InterPro" id="IPR050494">
    <property type="entry name" value="Ser_Thr_dual-spec_kinase"/>
</dbReference>
<dbReference type="AlphaFoldDB" id="A0A0E9ND78"/>
<evidence type="ECO:0000256" key="4">
    <source>
        <dbReference type="ARBA" id="ARBA00022741"/>
    </source>
</evidence>
<evidence type="ECO:0000256" key="7">
    <source>
        <dbReference type="ARBA" id="ARBA00023596"/>
    </source>
</evidence>
<feature type="compositionally biased region" description="Basic and acidic residues" evidence="8">
    <location>
        <begin position="96"/>
        <end position="127"/>
    </location>
</feature>
<dbReference type="Pfam" id="PF00069">
    <property type="entry name" value="Pkinase"/>
    <property type="match status" value="1"/>
</dbReference>
<feature type="compositionally biased region" description="Basic residues" evidence="8">
    <location>
        <begin position="128"/>
        <end position="144"/>
    </location>
</feature>
<evidence type="ECO:0000259" key="9">
    <source>
        <dbReference type="PROSITE" id="PS50011"/>
    </source>
</evidence>
<dbReference type="InterPro" id="IPR008271">
    <property type="entry name" value="Ser/Thr_kinase_AS"/>
</dbReference>
<gene>
    <name evidence="10" type="ORF">G7K_1865-t1</name>
</gene>
<comment type="caution">
    <text evidence="10">The sequence shown here is derived from an EMBL/GenBank/DDBJ whole genome shotgun (WGS) entry which is preliminary data.</text>
</comment>
<dbReference type="FunFam" id="1.10.510.10:FF:000078">
    <property type="entry name" value="Serine/threonine-protein kinase PRP4 homolog"/>
    <property type="match status" value="1"/>
</dbReference>
<keyword evidence="6" id="KW-0067">ATP-binding</keyword>
<dbReference type="InterPro" id="IPR000719">
    <property type="entry name" value="Prot_kinase_dom"/>
</dbReference>
<proteinExistence type="inferred from homology"/>
<dbReference type="OrthoDB" id="9332038at2759"/>
<dbReference type="PROSITE" id="PS50011">
    <property type="entry name" value="PROTEIN_KINASE_DOM"/>
    <property type="match status" value="1"/>
</dbReference>
<accession>A0A0E9ND78</accession>
<dbReference type="SUPFAM" id="SSF56112">
    <property type="entry name" value="Protein kinase-like (PK-like)"/>
    <property type="match status" value="1"/>
</dbReference>
<evidence type="ECO:0000313" key="11">
    <source>
        <dbReference type="Proteomes" id="UP000033140"/>
    </source>
</evidence>
<dbReference type="OMA" id="NIRYPDH"/>
<dbReference type="GO" id="GO:0005524">
    <property type="term" value="F:ATP binding"/>
    <property type="evidence" value="ECO:0007669"/>
    <property type="project" value="UniProtKB-KW"/>
</dbReference>
<name>A0A0E9ND78_SAICN</name>
<feature type="domain" description="Protein kinase" evidence="9">
    <location>
        <begin position="424"/>
        <end position="738"/>
    </location>
</feature>
<keyword evidence="3" id="KW-0808">Transferase</keyword>
<dbReference type="EC" id="2.7.11.1" evidence="1"/>
<feature type="compositionally biased region" description="Basic and acidic residues" evidence="8">
    <location>
        <begin position="169"/>
        <end position="186"/>
    </location>
</feature>
<dbReference type="PROSITE" id="PS00108">
    <property type="entry name" value="PROTEIN_KINASE_ST"/>
    <property type="match status" value="1"/>
</dbReference>
<reference evidence="10 11" key="2">
    <citation type="journal article" date="2014" name="J. Gen. Appl. Microbiol.">
        <title>The early diverging ascomycetous budding yeast Saitoella complicata has three histone deacetylases belonging to the Clr6, Hos2, and Rpd3 lineages.</title>
        <authorList>
            <person name="Nishida H."/>
            <person name="Matsumoto T."/>
            <person name="Kondo S."/>
            <person name="Hamamoto M."/>
            <person name="Yoshikawa H."/>
        </authorList>
    </citation>
    <scope>NUCLEOTIDE SEQUENCE [LARGE SCALE GENOMIC DNA]</scope>
    <source>
        <strain evidence="10 11">NRRL Y-17804</strain>
    </source>
</reference>
<dbReference type="InterPro" id="IPR011009">
    <property type="entry name" value="Kinase-like_dom_sf"/>
</dbReference>
<feature type="region of interest" description="Disordered" evidence="8">
    <location>
        <begin position="1"/>
        <end position="211"/>
    </location>
</feature>
<feature type="compositionally biased region" description="Polar residues" evidence="8">
    <location>
        <begin position="188"/>
        <end position="197"/>
    </location>
</feature>
<dbReference type="SMART" id="SM00220">
    <property type="entry name" value="S_TKc"/>
    <property type="match status" value="1"/>
</dbReference>
<dbReference type="Gene3D" id="1.10.510.10">
    <property type="entry name" value="Transferase(Phosphotransferase) domain 1"/>
    <property type="match status" value="1"/>
</dbReference>
<comment type="similarity">
    <text evidence="7">Belongs to the protein kinase superfamily. CMGC Ser/Thr protein kinase family.</text>
</comment>
<dbReference type="STRING" id="698492.A0A0E9ND78"/>
<evidence type="ECO:0000256" key="1">
    <source>
        <dbReference type="ARBA" id="ARBA00012513"/>
    </source>
</evidence>
<evidence type="ECO:0000256" key="3">
    <source>
        <dbReference type="ARBA" id="ARBA00022679"/>
    </source>
</evidence>
<evidence type="ECO:0000313" key="10">
    <source>
        <dbReference type="EMBL" id="GAO47666.1"/>
    </source>
</evidence>
<sequence>MTDYRHHARSRSPLSADEGQIREHASKRQSGALSPYRVLERPNAVRGEVALPYDGEEPAYKRHRVEGRSPSQTRSRSRSRRRDRSRDRRDTRSHRVHYDRYDDRGYHDRRDRDTRRGSYDRDEETYRRDRRSKTRSRTPPRMRIRSPQVALGDVSMSPQTGKNYPKGVVDMDKYENRNRDGSHVRSDNAGNLHSSDSIAKAAEPEPEPEINLDVAPVDEEAIIEERRRRREAILAKYKGVNTPSGPATSAPTTPAAPLVPTTPVSAVVNVQGTPRTPQPTADEADIFDFSNAATLTKQPTTGDEDGPSAVDYDATADKKSEERHHAPATVQEVKAGAYDETKVEQQDQVVVVPKDSMEKEEFDMFADEGDMFADPAPKSAADGTTKAVPVQAAARQLHESMLDTWDDTEGYYRIIPGELLENRYVVQSSAGKGMFSGVAKATDTQTNQTVAVKFIRNNESMRKAGMKEIAILKKLNDADPEGRKHIIKLERWFEHKGHLCMVFEGMSMNLRDVLKKFGRDIGINLRAVRAYAHQMFLALSLLRKTNILHADIKPDNMLVNDARNILKICDLGSACEASENDITPYLVSRFYRAPEIILGVEYGFGVDVWSIGCSLYEMYTGKILFPGRSNNQMLRVMMELKGRFPKSVLKKGEFTPQHFDEQFVFLSQEKEKLTGKDTVKPIAFVKPTKDLKTRLMVPGMKDEEKKLVTIFVDLLEKCLELNPERRIMAVDALRHPFITGKY</sequence>
<keyword evidence="4" id="KW-0547">Nucleotide-binding</keyword>
<dbReference type="GO" id="GO:0004674">
    <property type="term" value="F:protein serine/threonine kinase activity"/>
    <property type="evidence" value="ECO:0007669"/>
    <property type="project" value="UniProtKB-KW"/>
</dbReference>
<dbReference type="PANTHER" id="PTHR24058">
    <property type="entry name" value="DUAL SPECIFICITY PROTEIN KINASE"/>
    <property type="match status" value="1"/>
</dbReference>
<dbReference type="Proteomes" id="UP000033140">
    <property type="component" value="Unassembled WGS sequence"/>
</dbReference>
<feature type="region of interest" description="Disordered" evidence="8">
    <location>
        <begin position="295"/>
        <end position="328"/>
    </location>
</feature>
<evidence type="ECO:0000256" key="8">
    <source>
        <dbReference type="SAM" id="MobiDB-lite"/>
    </source>
</evidence>
<keyword evidence="2" id="KW-0723">Serine/threonine-protein kinase</keyword>
<dbReference type="Gene3D" id="3.30.200.20">
    <property type="entry name" value="Phosphorylase Kinase, domain 1"/>
    <property type="match status" value="1"/>
</dbReference>
<dbReference type="EMBL" id="BACD03000010">
    <property type="protein sequence ID" value="GAO47666.1"/>
    <property type="molecule type" value="Genomic_DNA"/>
</dbReference>
<feature type="compositionally biased region" description="Basic and acidic residues" evidence="8">
    <location>
        <begin position="315"/>
        <end position="325"/>
    </location>
</feature>
<dbReference type="CDD" id="cd14135">
    <property type="entry name" value="STKc_PRP4"/>
    <property type="match status" value="1"/>
</dbReference>
<reference evidence="10 11" key="1">
    <citation type="journal article" date="2011" name="J. Gen. Appl. Microbiol.">
        <title>Draft genome sequencing of the enigmatic yeast Saitoella complicata.</title>
        <authorList>
            <person name="Nishida H."/>
            <person name="Hamamoto M."/>
            <person name="Sugiyama J."/>
        </authorList>
    </citation>
    <scope>NUCLEOTIDE SEQUENCE [LARGE SCALE GENOMIC DNA]</scope>
    <source>
        <strain evidence="10 11">NRRL Y-17804</strain>
    </source>
</reference>
<dbReference type="RefSeq" id="XP_019021026.1">
    <property type="nucleotide sequence ID" value="XM_019165241.1"/>
</dbReference>
<dbReference type="InterPro" id="IPR044092">
    <property type="entry name" value="STKc_PRP4"/>
</dbReference>
<organism evidence="10 11">
    <name type="scientific">Saitoella complicata (strain BCRC 22490 / CBS 7301 / JCM 7358 / NBRC 10748 / NRRL Y-17804)</name>
    <dbReference type="NCBI Taxonomy" id="698492"/>
    <lineage>
        <taxon>Eukaryota</taxon>
        <taxon>Fungi</taxon>
        <taxon>Dikarya</taxon>
        <taxon>Ascomycota</taxon>
        <taxon>Taphrinomycotina</taxon>
        <taxon>Taphrinomycotina incertae sedis</taxon>
        <taxon>Saitoella</taxon>
    </lineage>
</organism>
<reference evidence="10 11" key="3">
    <citation type="journal article" date="2015" name="Genome Announc.">
        <title>Draft Genome Sequence of the Archiascomycetous Yeast Saitoella complicata.</title>
        <authorList>
            <person name="Yamauchi K."/>
            <person name="Kondo S."/>
            <person name="Hamamoto M."/>
            <person name="Takahashi Y."/>
            <person name="Ogura Y."/>
            <person name="Hayashi T."/>
            <person name="Nishida H."/>
        </authorList>
    </citation>
    <scope>NUCLEOTIDE SEQUENCE [LARGE SCALE GENOMIC DNA]</scope>
    <source>
        <strain evidence="10 11">NRRL Y-17804</strain>
    </source>
</reference>
<protein>
    <recommendedName>
        <fullName evidence="1">non-specific serine/threonine protein kinase</fullName>
        <ecNumber evidence="1">2.7.11.1</ecNumber>
    </recommendedName>
</protein>
<evidence type="ECO:0000256" key="2">
    <source>
        <dbReference type="ARBA" id="ARBA00022527"/>
    </source>
</evidence>
<feature type="compositionally biased region" description="Basic residues" evidence="8">
    <location>
        <begin position="1"/>
        <end position="10"/>
    </location>
</feature>
<dbReference type="PANTHER" id="PTHR24058:SF103">
    <property type="entry name" value="SERINE_THREONINE-PROTEIN KINASE PRP4 HOMOLOG"/>
    <property type="match status" value="1"/>
</dbReference>
<evidence type="ECO:0000256" key="6">
    <source>
        <dbReference type="ARBA" id="ARBA00022840"/>
    </source>
</evidence>